<dbReference type="InterPro" id="IPR009449">
    <property type="entry name" value="Sec2_N"/>
</dbReference>
<dbReference type="Proteomes" id="UP000095009">
    <property type="component" value="Unassembled WGS sequence"/>
</dbReference>
<dbReference type="InterPro" id="IPR040351">
    <property type="entry name" value="RAB3IL/RAB3IP/Sec2"/>
</dbReference>
<gene>
    <name evidence="5" type="ORF">NADFUDRAFT_47116</name>
</gene>
<keyword evidence="1 2" id="KW-0175">Coiled coil</keyword>
<dbReference type="PANTHER" id="PTHR14430:SF0">
    <property type="entry name" value="SEC2P DOMAIN-CONTAINING PROTEIN"/>
    <property type="match status" value="1"/>
</dbReference>
<evidence type="ECO:0000313" key="5">
    <source>
        <dbReference type="EMBL" id="ODQ65468.1"/>
    </source>
</evidence>
<evidence type="ECO:0000256" key="1">
    <source>
        <dbReference type="ARBA" id="ARBA00023054"/>
    </source>
</evidence>
<feature type="compositionally biased region" description="Low complexity" evidence="3">
    <location>
        <begin position="11"/>
        <end position="23"/>
    </location>
</feature>
<dbReference type="AlphaFoldDB" id="A0A1E3PJE1"/>
<proteinExistence type="predicted"/>
<dbReference type="Gene3D" id="6.10.140.910">
    <property type="match status" value="1"/>
</dbReference>
<sequence length="542" mass="60358">MLTEEAKQMEEPTAVTEVPTEVPNIETTKYETIAAETPTEKSSDDEDDYEDVQQGFSMPQSHNEETSSSVNSEVTADKSEVTSSNVNNVTSTLTIATTPAVVVLEEDELAAQINILSTKLLSSIESQSSLEDQVHKLNRELVQSKDQISKYEAEITALRHETEELTSSLFDEANIMVSTANRAKSATEREKKILQDQLVERDELLDSMQQQLVALKAVMQDINEETQRQREALKLEHLMSDSPREILAPNVENPLEEERLNQPGLQMSADSEIMREPAHCFVLNGPIRPNLREDLAPYYDFIALVPGLLNSASSSQASLSSSHAINHGALKDTTFYKRCLVEEIEPTLRLDIAPGLSWLSRRTVMSAIVEGTVTIEPISGVNESWSITNSNSATGLDSGVKLDRMYAYPSDGPPVAVMEPCTLCGETRKDSLVYARMYNLRILSKDISSQSRESEEGTLNEGINNGTASPINGGTGKLYPLCGYCVNRVRTVCDLLQFLKQLREGVWKLDIEDRQPCGRAWAECVRLRERMFWARVGGNWKD</sequence>
<accession>A0A1E3PJE1</accession>
<reference evidence="5 6" key="1">
    <citation type="journal article" date="2016" name="Proc. Natl. Acad. Sci. U.S.A.">
        <title>Comparative genomics of biotechnologically important yeasts.</title>
        <authorList>
            <person name="Riley R."/>
            <person name="Haridas S."/>
            <person name="Wolfe K.H."/>
            <person name="Lopes M.R."/>
            <person name="Hittinger C.T."/>
            <person name="Goeker M."/>
            <person name="Salamov A.A."/>
            <person name="Wisecaver J.H."/>
            <person name="Long T.M."/>
            <person name="Calvey C.H."/>
            <person name="Aerts A.L."/>
            <person name="Barry K.W."/>
            <person name="Choi C."/>
            <person name="Clum A."/>
            <person name="Coughlan A.Y."/>
            <person name="Deshpande S."/>
            <person name="Douglass A.P."/>
            <person name="Hanson S.J."/>
            <person name="Klenk H.-P."/>
            <person name="LaButti K.M."/>
            <person name="Lapidus A."/>
            <person name="Lindquist E.A."/>
            <person name="Lipzen A.M."/>
            <person name="Meier-Kolthoff J.P."/>
            <person name="Ohm R.A."/>
            <person name="Otillar R.P."/>
            <person name="Pangilinan J.L."/>
            <person name="Peng Y."/>
            <person name="Rokas A."/>
            <person name="Rosa C.A."/>
            <person name="Scheuner C."/>
            <person name="Sibirny A.A."/>
            <person name="Slot J.C."/>
            <person name="Stielow J.B."/>
            <person name="Sun H."/>
            <person name="Kurtzman C.P."/>
            <person name="Blackwell M."/>
            <person name="Grigoriev I.V."/>
            <person name="Jeffries T.W."/>
        </authorList>
    </citation>
    <scope>NUCLEOTIDE SEQUENCE [LARGE SCALE GENOMIC DNA]</scope>
    <source>
        <strain evidence="5 6">DSM 6958</strain>
    </source>
</reference>
<evidence type="ECO:0000256" key="3">
    <source>
        <dbReference type="SAM" id="MobiDB-lite"/>
    </source>
</evidence>
<dbReference type="OrthoDB" id="1748564at2759"/>
<feature type="region of interest" description="Disordered" evidence="3">
    <location>
        <begin position="1"/>
        <end position="83"/>
    </location>
</feature>
<dbReference type="GO" id="GO:0051286">
    <property type="term" value="C:cell tip"/>
    <property type="evidence" value="ECO:0007669"/>
    <property type="project" value="TreeGrafter"/>
</dbReference>
<keyword evidence="6" id="KW-1185">Reference proteome</keyword>
<dbReference type="EMBL" id="KV454410">
    <property type="protein sequence ID" value="ODQ65468.1"/>
    <property type="molecule type" value="Genomic_DNA"/>
</dbReference>
<evidence type="ECO:0000256" key="2">
    <source>
        <dbReference type="SAM" id="Coils"/>
    </source>
</evidence>
<evidence type="ECO:0000259" key="4">
    <source>
        <dbReference type="Pfam" id="PF06428"/>
    </source>
</evidence>
<dbReference type="SUPFAM" id="SSF144284">
    <property type="entry name" value="Sec2 N-terminal region"/>
    <property type="match status" value="1"/>
</dbReference>
<feature type="compositionally biased region" description="Basic and acidic residues" evidence="3">
    <location>
        <begin position="1"/>
        <end position="10"/>
    </location>
</feature>
<feature type="coiled-coil region" evidence="2">
    <location>
        <begin position="127"/>
        <end position="236"/>
    </location>
</feature>
<organism evidence="5 6">
    <name type="scientific">Nadsonia fulvescens var. elongata DSM 6958</name>
    <dbReference type="NCBI Taxonomy" id="857566"/>
    <lineage>
        <taxon>Eukaryota</taxon>
        <taxon>Fungi</taxon>
        <taxon>Dikarya</taxon>
        <taxon>Ascomycota</taxon>
        <taxon>Saccharomycotina</taxon>
        <taxon>Dipodascomycetes</taxon>
        <taxon>Dipodascales</taxon>
        <taxon>Dipodascales incertae sedis</taxon>
        <taxon>Nadsonia</taxon>
    </lineage>
</organism>
<dbReference type="Pfam" id="PF06428">
    <property type="entry name" value="Sec2p"/>
    <property type="match status" value="1"/>
</dbReference>
<dbReference type="GO" id="GO:0070319">
    <property type="term" value="C:Golgi to plasma membrane transport vesicle"/>
    <property type="evidence" value="ECO:0007669"/>
    <property type="project" value="TreeGrafter"/>
</dbReference>
<dbReference type="CDD" id="cd21044">
    <property type="entry name" value="Rab11BD_RAB3IP_like"/>
    <property type="match status" value="1"/>
</dbReference>
<name>A0A1E3PJE1_9ASCO</name>
<feature type="domain" description="GDP/GTP exchange factor Sec2 N-terminal" evidence="4">
    <location>
        <begin position="122"/>
        <end position="222"/>
    </location>
</feature>
<dbReference type="GO" id="GO:0005085">
    <property type="term" value="F:guanyl-nucleotide exchange factor activity"/>
    <property type="evidence" value="ECO:0007669"/>
    <property type="project" value="InterPro"/>
</dbReference>
<protein>
    <recommendedName>
        <fullName evidence="4">GDP/GTP exchange factor Sec2 N-terminal domain-containing protein</fullName>
    </recommendedName>
</protein>
<evidence type="ECO:0000313" key="6">
    <source>
        <dbReference type="Proteomes" id="UP000095009"/>
    </source>
</evidence>
<dbReference type="GO" id="GO:0006887">
    <property type="term" value="P:exocytosis"/>
    <property type="evidence" value="ECO:0007669"/>
    <property type="project" value="TreeGrafter"/>
</dbReference>
<dbReference type="PANTHER" id="PTHR14430">
    <property type="entry name" value="RABIN3-RELATED"/>
    <property type="match status" value="1"/>
</dbReference>
<dbReference type="Pfam" id="PF25555">
    <property type="entry name" value="RAB3A-like_C"/>
    <property type="match status" value="1"/>
</dbReference>
<dbReference type="STRING" id="857566.A0A1E3PJE1"/>